<organism evidence="6 7">
    <name type="scientific">Microcystis flos-aquae FACHB-1344</name>
    <dbReference type="NCBI Taxonomy" id="2692899"/>
    <lineage>
        <taxon>Bacteria</taxon>
        <taxon>Bacillati</taxon>
        <taxon>Cyanobacteriota</taxon>
        <taxon>Cyanophyceae</taxon>
        <taxon>Oscillatoriophycideae</taxon>
        <taxon>Chroococcales</taxon>
        <taxon>Microcystaceae</taxon>
        <taxon>Microcystis</taxon>
    </lineage>
</organism>
<dbReference type="CDD" id="cd17246">
    <property type="entry name" value="RMtype1_S_SonII-TRD2-CR2_like"/>
    <property type="match status" value="1"/>
</dbReference>
<dbReference type="RefSeq" id="WP_190722451.1">
    <property type="nucleotide sequence ID" value="NZ_JACJSW010000167.1"/>
</dbReference>
<feature type="coiled-coil region" evidence="4">
    <location>
        <begin position="363"/>
        <end position="397"/>
    </location>
</feature>
<evidence type="ECO:0000256" key="3">
    <source>
        <dbReference type="ARBA" id="ARBA00023125"/>
    </source>
</evidence>
<dbReference type="InterPro" id="IPR044946">
    <property type="entry name" value="Restrct_endonuc_typeI_TRD_sf"/>
</dbReference>
<dbReference type="Pfam" id="PF01420">
    <property type="entry name" value="Methylase_S"/>
    <property type="match status" value="2"/>
</dbReference>
<keyword evidence="2" id="KW-0680">Restriction system</keyword>
<keyword evidence="7" id="KW-1185">Reference proteome</keyword>
<evidence type="ECO:0000256" key="1">
    <source>
        <dbReference type="ARBA" id="ARBA00010923"/>
    </source>
</evidence>
<dbReference type="PANTHER" id="PTHR30408">
    <property type="entry name" value="TYPE-1 RESTRICTION ENZYME ECOKI SPECIFICITY PROTEIN"/>
    <property type="match status" value="1"/>
</dbReference>
<keyword evidence="6" id="KW-0378">Hydrolase</keyword>
<dbReference type="CDD" id="cd17524">
    <property type="entry name" value="RMtype1_S_EcoUTORF5051P-TRD2-CR2_like"/>
    <property type="match status" value="1"/>
</dbReference>
<feature type="domain" description="Type I restriction modification DNA specificity" evidence="5">
    <location>
        <begin position="211"/>
        <end position="391"/>
    </location>
</feature>
<dbReference type="InterPro" id="IPR000055">
    <property type="entry name" value="Restrct_endonuc_typeI_TRD"/>
</dbReference>
<accession>A0ABR8HU76</accession>
<dbReference type="InterPro" id="IPR052021">
    <property type="entry name" value="Type-I_RS_S_subunit"/>
</dbReference>
<dbReference type="PANTHER" id="PTHR30408:SF12">
    <property type="entry name" value="TYPE I RESTRICTION ENZYME MJAVIII SPECIFICITY SUBUNIT"/>
    <property type="match status" value="1"/>
</dbReference>
<evidence type="ECO:0000313" key="6">
    <source>
        <dbReference type="EMBL" id="MBD2623050.1"/>
    </source>
</evidence>
<dbReference type="SUPFAM" id="SSF116734">
    <property type="entry name" value="DNA methylase specificity domain"/>
    <property type="match status" value="2"/>
</dbReference>
<sequence>MSQENDRQLPDGWQWVKLGDVCRDVSDGSHFTPTYIEEGIPFLSVKNIRETGINFDDCKFICEEEHKKLCKRCKPEKGDVLYTKVGTTGIAKAIDINREFSIFVSVALLKLKSEVIPEYLEKVLNAPICKKQAESLTQGAANRNLVIKDLKCIEIPLPPLSEQKRIAAILNEQMEAVEKARKATEAQLEAAKALPAAYLRAVFESEEANSWERRKLGEICQSNGQYGTSEKSTNVNQGLPVLRMGNIIEGKINWSDLMYVNLPTDEETKFLLKKGDVLFNRTNSAELVGKTAVFDAEFKAVFASYLIRFKMRYNLADPYYISAYINSRQGRKFIEANMTRAIGQVNISASTMYNMPIPIPPTLEKQKQIASTLTEQMQEVERLKQNLKEQLDTINKLPAVLLRRAFKGEL</sequence>
<keyword evidence="6" id="KW-0255">Endonuclease</keyword>
<evidence type="ECO:0000313" key="7">
    <source>
        <dbReference type="Proteomes" id="UP000636187"/>
    </source>
</evidence>
<gene>
    <name evidence="6" type="ORF">H6G48_15765</name>
</gene>
<reference evidence="6 7" key="1">
    <citation type="journal article" date="2020" name="ISME J.">
        <title>Comparative genomics reveals insights into cyanobacterial evolution and habitat adaptation.</title>
        <authorList>
            <person name="Chen M.Y."/>
            <person name="Teng W.K."/>
            <person name="Zhao L."/>
            <person name="Hu C.X."/>
            <person name="Zhou Y.K."/>
            <person name="Han B.P."/>
            <person name="Song L.R."/>
            <person name="Shu W.S."/>
        </authorList>
    </citation>
    <scope>NUCLEOTIDE SEQUENCE [LARGE SCALE GENOMIC DNA]</scope>
    <source>
        <strain evidence="6 7">FACHB-1344</strain>
    </source>
</reference>
<keyword evidence="4" id="KW-0175">Coiled coil</keyword>
<dbReference type="Gene3D" id="3.90.220.20">
    <property type="entry name" value="DNA methylase specificity domains"/>
    <property type="match status" value="2"/>
</dbReference>
<evidence type="ECO:0000256" key="4">
    <source>
        <dbReference type="SAM" id="Coils"/>
    </source>
</evidence>
<feature type="coiled-coil region" evidence="4">
    <location>
        <begin position="160"/>
        <end position="194"/>
    </location>
</feature>
<name>A0ABR8HU76_9CHRO</name>
<dbReference type="GO" id="GO:0004519">
    <property type="term" value="F:endonuclease activity"/>
    <property type="evidence" value="ECO:0007669"/>
    <property type="project" value="UniProtKB-KW"/>
</dbReference>
<protein>
    <submittedName>
        <fullName evidence="6">Restriction endonuclease subunit S</fullName>
    </submittedName>
</protein>
<keyword evidence="3" id="KW-0238">DNA-binding</keyword>
<feature type="domain" description="Type I restriction modification DNA specificity" evidence="5">
    <location>
        <begin position="10"/>
        <end position="182"/>
    </location>
</feature>
<dbReference type="EMBL" id="JACJSW010000167">
    <property type="protein sequence ID" value="MBD2623050.1"/>
    <property type="molecule type" value="Genomic_DNA"/>
</dbReference>
<dbReference type="Proteomes" id="UP000636187">
    <property type="component" value="Unassembled WGS sequence"/>
</dbReference>
<comment type="caution">
    <text evidence="6">The sequence shown here is derived from an EMBL/GenBank/DDBJ whole genome shotgun (WGS) entry which is preliminary data.</text>
</comment>
<proteinExistence type="inferred from homology"/>
<keyword evidence="6" id="KW-0540">Nuclease</keyword>
<evidence type="ECO:0000259" key="5">
    <source>
        <dbReference type="Pfam" id="PF01420"/>
    </source>
</evidence>
<comment type="similarity">
    <text evidence="1">Belongs to the type-I restriction system S methylase family.</text>
</comment>
<evidence type="ECO:0000256" key="2">
    <source>
        <dbReference type="ARBA" id="ARBA00022747"/>
    </source>
</evidence>